<proteinExistence type="predicted"/>
<dbReference type="AlphaFoldDB" id="A0A5R9DU43"/>
<reference evidence="3 4" key="1">
    <citation type="submission" date="2019-05" db="EMBL/GenBank/DDBJ databases">
        <title>Streptomyces marianii sp. nov., a novel marine actinomycete from southern coast of India.</title>
        <authorList>
            <person name="Iniyan A.M."/>
            <person name="Wink J."/>
            <person name="Ramprasad E."/>
            <person name="Ramana C.V."/>
            <person name="Bunk B."/>
            <person name="Sproer C."/>
            <person name="Joseph F.-J.R.S."/>
            <person name="Vincent S.G.P."/>
        </authorList>
    </citation>
    <scope>NUCLEOTIDE SEQUENCE [LARGE SCALE GENOMIC DNA]</scope>
    <source>
        <strain evidence="3 4">ICN19</strain>
    </source>
</reference>
<dbReference type="InterPro" id="IPR050678">
    <property type="entry name" value="DNA_Partitioning_ATPase"/>
</dbReference>
<dbReference type="Proteomes" id="UP000305921">
    <property type="component" value="Unassembled WGS sequence"/>
</dbReference>
<evidence type="ECO:0000256" key="1">
    <source>
        <dbReference type="SAM" id="MobiDB-lite"/>
    </source>
</evidence>
<protein>
    <recommendedName>
        <fullName evidence="2">AAA domain-containing protein</fullName>
    </recommendedName>
</protein>
<name>A0A5R9DU43_9ACTN</name>
<dbReference type="SUPFAM" id="SSF52540">
    <property type="entry name" value="P-loop containing nucleoside triphosphate hydrolases"/>
    <property type="match status" value="1"/>
</dbReference>
<feature type="region of interest" description="Disordered" evidence="1">
    <location>
        <begin position="1"/>
        <end position="22"/>
    </location>
</feature>
<dbReference type="EMBL" id="VAWE01000002">
    <property type="protein sequence ID" value="TLQ39258.1"/>
    <property type="molecule type" value="Genomic_DNA"/>
</dbReference>
<dbReference type="OrthoDB" id="128708at2"/>
<organism evidence="3 4">
    <name type="scientific">Streptomyces marianii</name>
    <dbReference type="NCBI Taxonomy" id="1817406"/>
    <lineage>
        <taxon>Bacteria</taxon>
        <taxon>Bacillati</taxon>
        <taxon>Actinomycetota</taxon>
        <taxon>Actinomycetes</taxon>
        <taxon>Kitasatosporales</taxon>
        <taxon>Streptomycetaceae</taxon>
        <taxon>Streptomyces</taxon>
    </lineage>
</organism>
<keyword evidence="4" id="KW-1185">Reference proteome</keyword>
<feature type="domain" description="AAA" evidence="2">
    <location>
        <begin position="74"/>
        <end position="114"/>
    </location>
</feature>
<sequence>MPRDLASQQTQGLVPSPASEEPFVPSTFRAEPATTPALTVPSHVADAVRELVTELPEPLKTAVLAALNTPDGVKITMGNAKGGVMKTTLSVYIALILALTGEPVLLVDADDTNKTCLKWQAAAGEDWPPLVTVVGYTGSAMAKQVTDLMARGFKHLIIDVGPTDKGVLKTAWMLTKRGIVPTQQHVGDVVQLTTTFDLLEEMGERIDLSVMLAKSFPKRSSYTNARDYIQGLIQGESADHPDGLPTVELLEGTIPLLEGIADTWGSIPDDFGYFGSVLAEVLGVPAPVIAEREAAWQHEALGAR</sequence>
<dbReference type="PANTHER" id="PTHR13696:SF96">
    <property type="entry name" value="COBQ_COBB_MIND_PARA NUCLEOTIDE BINDING DOMAIN-CONTAINING PROTEIN"/>
    <property type="match status" value="1"/>
</dbReference>
<dbReference type="InterPro" id="IPR025669">
    <property type="entry name" value="AAA_dom"/>
</dbReference>
<dbReference type="Pfam" id="PF13614">
    <property type="entry name" value="AAA_31"/>
    <property type="match status" value="1"/>
</dbReference>
<comment type="caution">
    <text evidence="3">The sequence shown here is derived from an EMBL/GenBank/DDBJ whole genome shotgun (WGS) entry which is preliminary data.</text>
</comment>
<dbReference type="PANTHER" id="PTHR13696">
    <property type="entry name" value="P-LOOP CONTAINING NUCLEOSIDE TRIPHOSPHATE HYDROLASE"/>
    <property type="match status" value="1"/>
</dbReference>
<accession>A0A5R9DU43</accession>
<evidence type="ECO:0000313" key="3">
    <source>
        <dbReference type="EMBL" id="TLQ39258.1"/>
    </source>
</evidence>
<evidence type="ECO:0000313" key="4">
    <source>
        <dbReference type="Proteomes" id="UP000305921"/>
    </source>
</evidence>
<dbReference type="CDD" id="cd02042">
    <property type="entry name" value="ParAB_family"/>
    <property type="match status" value="1"/>
</dbReference>
<evidence type="ECO:0000259" key="2">
    <source>
        <dbReference type="Pfam" id="PF13614"/>
    </source>
</evidence>
<dbReference type="RefSeq" id="WP_138058070.1">
    <property type="nucleotide sequence ID" value="NZ_VAWE01000002.1"/>
</dbReference>
<dbReference type="InterPro" id="IPR027417">
    <property type="entry name" value="P-loop_NTPase"/>
</dbReference>
<feature type="compositionally biased region" description="Polar residues" evidence="1">
    <location>
        <begin position="1"/>
        <end position="13"/>
    </location>
</feature>
<dbReference type="Gene3D" id="3.40.50.300">
    <property type="entry name" value="P-loop containing nucleotide triphosphate hydrolases"/>
    <property type="match status" value="1"/>
</dbReference>
<gene>
    <name evidence="3" type="ORF">FEF34_38330</name>
</gene>